<feature type="transmembrane region" description="Helical" evidence="7">
    <location>
        <begin position="241"/>
        <end position="263"/>
    </location>
</feature>
<evidence type="ECO:0000256" key="7">
    <source>
        <dbReference type="SAM" id="Phobius"/>
    </source>
</evidence>
<dbReference type="Gene3D" id="1.20.81.30">
    <property type="entry name" value="Type II secretion system (T2SS), domain F"/>
    <property type="match status" value="2"/>
</dbReference>
<dbReference type="AlphaFoldDB" id="A0A517QFS2"/>
<dbReference type="PANTHER" id="PTHR30012:SF0">
    <property type="entry name" value="TYPE II SECRETION SYSTEM PROTEIN F-RELATED"/>
    <property type="match status" value="1"/>
</dbReference>
<dbReference type="EMBL" id="CP037421">
    <property type="protein sequence ID" value="QDT30464.1"/>
    <property type="molecule type" value="Genomic_DNA"/>
</dbReference>
<comment type="subcellular location">
    <subcellularLocation>
        <location evidence="1">Cell membrane</location>
        <topology evidence="1">Multi-pass membrane protein</topology>
    </subcellularLocation>
</comment>
<dbReference type="Pfam" id="PF00482">
    <property type="entry name" value="T2SSF"/>
    <property type="match status" value="2"/>
</dbReference>
<dbReference type="InterPro" id="IPR042094">
    <property type="entry name" value="T2SS_GspF_sf"/>
</dbReference>
<evidence type="ECO:0000313" key="10">
    <source>
        <dbReference type="Proteomes" id="UP000315647"/>
    </source>
</evidence>
<dbReference type="PANTHER" id="PTHR30012">
    <property type="entry name" value="GENERAL SECRETION PATHWAY PROTEIN"/>
    <property type="match status" value="1"/>
</dbReference>
<dbReference type="RefSeq" id="WP_145452398.1">
    <property type="nucleotide sequence ID" value="NZ_CP037421.1"/>
</dbReference>
<evidence type="ECO:0000256" key="1">
    <source>
        <dbReference type="ARBA" id="ARBA00004651"/>
    </source>
</evidence>
<keyword evidence="6 7" id="KW-0472">Membrane</keyword>
<keyword evidence="3" id="KW-1003">Cell membrane</keyword>
<evidence type="ECO:0000256" key="4">
    <source>
        <dbReference type="ARBA" id="ARBA00022692"/>
    </source>
</evidence>
<sequence length="422" mass="47246">MKQFSYLCIGYDGEEVSGFLSADSDESARIKLMGQGLKIVRVDLCETADSTDTASGRDEAAEITEFEGVSLEDFGKTIWSTQPDYLDTIRKSSQHQIQGLPLSASMRTLSEESPSRSLARTFEKMALDLEQGRTTEQTFQEYLQSVPQNLSSLIRVSASTDKLESVIEDYIESERLLKQSRHKLLAALFYSAILILGSFILFYFLMTIILGSYKVLMLDLGIELPGLTILMIKTSDVIANYGIKMLLITLGSALLVWFSFDFLRMRAMRRRMINRIPVFGTILSNTSVAQFCRILAGLIDARVKLPEALTLAAQMTRDPNLIAGCDILIKRTNAGFSLMESAQSSPHFTKSFIHLFRWQDQPQIFVESLRASSNIYQAKADLKTGTLIFILQPVLIIGMLILLGIPIVAVYLPMLKMLKNLV</sequence>
<dbReference type="InterPro" id="IPR003004">
    <property type="entry name" value="GspF/PilC"/>
</dbReference>
<evidence type="ECO:0000259" key="8">
    <source>
        <dbReference type="Pfam" id="PF00482"/>
    </source>
</evidence>
<evidence type="ECO:0000313" key="9">
    <source>
        <dbReference type="EMBL" id="QDT30464.1"/>
    </source>
</evidence>
<dbReference type="Proteomes" id="UP000315647">
    <property type="component" value="Chromosome"/>
</dbReference>
<keyword evidence="5 7" id="KW-1133">Transmembrane helix</keyword>
<evidence type="ECO:0000256" key="3">
    <source>
        <dbReference type="ARBA" id="ARBA00022475"/>
    </source>
</evidence>
<feature type="domain" description="Type II secretion system protein GspF" evidence="8">
    <location>
        <begin position="291"/>
        <end position="413"/>
    </location>
</feature>
<feature type="transmembrane region" description="Helical" evidence="7">
    <location>
        <begin position="387"/>
        <end position="412"/>
    </location>
</feature>
<keyword evidence="10" id="KW-1185">Reference proteome</keyword>
<proteinExistence type="inferred from homology"/>
<evidence type="ECO:0000256" key="2">
    <source>
        <dbReference type="ARBA" id="ARBA00005745"/>
    </source>
</evidence>
<comment type="similarity">
    <text evidence="2">Belongs to the GSP F family.</text>
</comment>
<organism evidence="9 10">
    <name type="scientific">Gimesia panareensis</name>
    <dbReference type="NCBI Taxonomy" id="2527978"/>
    <lineage>
        <taxon>Bacteria</taxon>
        <taxon>Pseudomonadati</taxon>
        <taxon>Planctomycetota</taxon>
        <taxon>Planctomycetia</taxon>
        <taxon>Planctomycetales</taxon>
        <taxon>Planctomycetaceae</taxon>
        <taxon>Gimesia</taxon>
    </lineage>
</organism>
<keyword evidence="4 7" id="KW-0812">Transmembrane</keyword>
<feature type="domain" description="Type II secretion system protein GspF" evidence="8">
    <location>
        <begin position="99"/>
        <end position="210"/>
    </location>
</feature>
<reference evidence="9 10" key="1">
    <citation type="submission" date="2019-03" db="EMBL/GenBank/DDBJ databases">
        <title>Deep-cultivation of Planctomycetes and their phenomic and genomic characterization uncovers novel biology.</title>
        <authorList>
            <person name="Wiegand S."/>
            <person name="Jogler M."/>
            <person name="Boedeker C."/>
            <person name="Pinto D."/>
            <person name="Vollmers J."/>
            <person name="Rivas-Marin E."/>
            <person name="Kohn T."/>
            <person name="Peeters S.H."/>
            <person name="Heuer A."/>
            <person name="Rast P."/>
            <person name="Oberbeckmann S."/>
            <person name="Bunk B."/>
            <person name="Jeske O."/>
            <person name="Meyerdierks A."/>
            <person name="Storesund J.E."/>
            <person name="Kallscheuer N."/>
            <person name="Luecker S."/>
            <person name="Lage O.M."/>
            <person name="Pohl T."/>
            <person name="Merkel B.J."/>
            <person name="Hornburger P."/>
            <person name="Mueller R.-W."/>
            <person name="Bruemmer F."/>
            <person name="Labrenz M."/>
            <person name="Spormann A.M."/>
            <person name="Op den Camp H."/>
            <person name="Overmann J."/>
            <person name="Amann R."/>
            <person name="Jetten M.S.M."/>
            <person name="Mascher T."/>
            <person name="Medema M.H."/>
            <person name="Devos D.P."/>
            <person name="Kaster A.-K."/>
            <person name="Ovreas L."/>
            <person name="Rohde M."/>
            <person name="Galperin M.Y."/>
            <person name="Jogler C."/>
        </authorList>
    </citation>
    <scope>NUCLEOTIDE SEQUENCE [LARGE SCALE GENOMIC DNA]</scope>
    <source>
        <strain evidence="9 10">Enr10</strain>
    </source>
</reference>
<evidence type="ECO:0000256" key="5">
    <source>
        <dbReference type="ARBA" id="ARBA00022989"/>
    </source>
</evidence>
<protein>
    <submittedName>
        <fullName evidence="9">Type II secretion system protein F</fullName>
    </submittedName>
</protein>
<accession>A0A517QFS2</accession>
<gene>
    <name evidence="9" type="primary">epsF_8</name>
    <name evidence="9" type="ORF">Enr10x_58300</name>
</gene>
<dbReference type="InterPro" id="IPR018076">
    <property type="entry name" value="T2SS_GspF_dom"/>
</dbReference>
<feature type="transmembrane region" description="Helical" evidence="7">
    <location>
        <begin position="184"/>
        <end position="210"/>
    </location>
</feature>
<evidence type="ECO:0000256" key="6">
    <source>
        <dbReference type="ARBA" id="ARBA00023136"/>
    </source>
</evidence>
<dbReference type="GO" id="GO:0005886">
    <property type="term" value="C:plasma membrane"/>
    <property type="evidence" value="ECO:0007669"/>
    <property type="project" value="UniProtKB-SubCell"/>
</dbReference>
<name>A0A517QFS2_9PLAN</name>